<dbReference type="AlphaFoldDB" id="A0A833VUL2"/>
<dbReference type="Proteomes" id="UP000623129">
    <property type="component" value="Unassembled WGS sequence"/>
</dbReference>
<reference evidence="1" key="1">
    <citation type="submission" date="2020-01" db="EMBL/GenBank/DDBJ databases">
        <title>Genome sequence of Kobresia littledalei, the first chromosome-level genome in the family Cyperaceae.</title>
        <authorList>
            <person name="Qu G."/>
        </authorList>
    </citation>
    <scope>NUCLEOTIDE SEQUENCE</scope>
    <source>
        <strain evidence="1">C.B.Clarke</strain>
        <tissue evidence="1">Leaf</tissue>
    </source>
</reference>
<keyword evidence="2" id="KW-1185">Reference proteome</keyword>
<accession>A0A833VUL2</accession>
<dbReference type="Gene3D" id="3.20.20.80">
    <property type="entry name" value="Glycosidases"/>
    <property type="match status" value="1"/>
</dbReference>
<evidence type="ECO:0000313" key="2">
    <source>
        <dbReference type="Proteomes" id="UP000623129"/>
    </source>
</evidence>
<comment type="caution">
    <text evidence="1">The sequence shown here is derived from an EMBL/GenBank/DDBJ whole genome shotgun (WGS) entry which is preliminary data.</text>
</comment>
<name>A0A833VUL2_9POAL</name>
<sequence>MWKNSSLNFKRLEEAKCFTIQARDSTTDPYIVAHNTLQAHATTSDIYMRKYKINRIDGWEWRLSLSLARVPTVLFTLGILFVTGYAKPNCLIEPCPVQSVSPHLELPASGSNVHTVNVPIEYTLGEGMS</sequence>
<evidence type="ECO:0000313" key="1">
    <source>
        <dbReference type="EMBL" id="KAF3334079.1"/>
    </source>
</evidence>
<organism evidence="1 2">
    <name type="scientific">Carex littledalei</name>
    <dbReference type="NCBI Taxonomy" id="544730"/>
    <lineage>
        <taxon>Eukaryota</taxon>
        <taxon>Viridiplantae</taxon>
        <taxon>Streptophyta</taxon>
        <taxon>Embryophyta</taxon>
        <taxon>Tracheophyta</taxon>
        <taxon>Spermatophyta</taxon>
        <taxon>Magnoliopsida</taxon>
        <taxon>Liliopsida</taxon>
        <taxon>Poales</taxon>
        <taxon>Cyperaceae</taxon>
        <taxon>Cyperoideae</taxon>
        <taxon>Cariceae</taxon>
        <taxon>Carex</taxon>
        <taxon>Carex subgen. Euthyceras</taxon>
    </lineage>
</organism>
<gene>
    <name evidence="1" type="ORF">FCM35_KLT20683</name>
</gene>
<dbReference type="EMBL" id="SWLB01000009">
    <property type="protein sequence ID" value="KAF3334079.1"/>
    <property type="molecule type" value="Genomic_DNA"/>
</dbReference>
<proteinExistence type="predicted"/>
<protein>
    <submittedName>
        <fullName evidence="1">Beta glucosidase 40</fullName>
    </submittedName>
</protein>